<evidence type="ECO:0000313" key="2">
    <source>
        <dbReference type="Proteomes" id="UP001497700"/>
    </source>
</evidence>
<gene>
    <name evidence="1" type="ORF">F4820DRAFT_171039</name>
</gene>
<organism evidence="1 2">
    <name type="scientific">Hypoxylon rubiginosum</name>
    <dbReference type="NCBI Taxonomy" id="110542"/>
    <lineage>
        <taxon>Eukaryota</taxon>
        <taxon>Fungi</taxon>
        <taxon>Dikarya</taxon>
        <taxon>Ascomycota</taxon>
        <taxon>Pezizomycotina</taxon>
        <taxon>Sordariomycetes</taxon>
        <taxon>Xylariomycetidae</taxon>
        <taxon>Xylariales</taxon>
        <taxon>Hypoxylaceae</taxon>
        <taxon>Hypoxylon</taxon>
    </lineage>
</organism>
<dbReference type="Proteomes" id="UP001497700">
    <property type="component" value="Unassembled WGS sequence"/>
</dbReference>
<dbReference type="EMBL" id="MU393442">
    <property type="protein sequence ID" value="KAI4867975.1"/>
    <property type="molecule type" value="Genomic_DNA"/>
</dbReference>
<sequence length="292" mass="31217">MSLQKINRDDNNEKEVLDLFLKHNEVVEAAEWTMLDMKLDEALLVLNAASWKPEDFNFFAGYLLCRTIRPGDPEILPVEHVLLAADVIQDCRLMDGTKIRTDAKIPSMLVVYAIYCVADAVCEGVHLQRYLRDEYKTPDLKAATDSAKDNADKTARAADKDRKETEAPSPRPSSSVPTQQPTVPAHPFGPFNPAAAAPGGRGPVPTASPWAYHQPSGYPRPSGFSGFPPGFPAHSAVPTPSAAPTPSGVSSGVGSPADPAGLRPSSSRGSPPRLSAPNAPARFGSSQPSARQ</sequence>
<name>A0ACB9Z9Y8_9PEZI</name>
<accession>A0ACB9Z9Y8</accession>
<reference evidence="1 2" key="1">
    <citation type="journal article" date="2022" name="New Phytol.">
        <title>Ecological generalism drives hyperdiversity of secondary metabolite gene clusters in xylarialean endophytes.</title>
        <authorList>
            <person name="Franco M.E.E."/>
            <person name="Wisecaver J.H."/>
            <person name="Arnold A.E."/>
            <person name="Ju Y.M."/>
            <person name="Slot J.C."/>
            <person name="Ahrendt S."/>
            <person name="Moore L.P."/>
            <person name="Eastman K.E."/>
            <person name="Scott K."/>
            <person name="Konkel Z."/>
            <person name="Mondo S.J."/>
            <person name="Kuo A."/>
            <person name="Hayes R.D."/>
            <person name="Haridas S."/>
            <person name="Andreopoulos B."/>
            <person name="Riley R."/>
            <person name="LaButti K."/>
            <person name="Pangilinan J."/>
            <person name="Lipzen A."/>
            <person name="Amirebrahimi M."/>
            <person name="Yan J."/>
            <person name="Adam C."/>
            <person name="Keymanesh K."/>
            <person name="Ng V."/>
            <person name="Louie K."/>
            <person name="Northen T."/>
            <person name="Drula E."/>
            <person name="Henrissat B."/>
            <person name="Hsieh H.M."/>
            <person name="Youens-Clark K."/>
            <person name="Lutzoni F."/>
            <person name="Miadlikowska J."/>
            <person name="Eastwood D.C."/>
            <person name="Hamelin R.C."/>
            <person name="Grigoriev I.V."/>
            <person name="U'Ren J.M."/>
        </authorList>
    </citation>
    <scope>NUCLEOTIDE SEQUENCE [LARGE SCALE GENOMIC DNA]</scope>
    <source>
        <strain evidence="1 2">CBS 119005</strain>
    </source>
</reference>
<evidence type="ECO:0000313" key="1">
    <source>
        <dbReference type="EMBL" id="KAI4867975.1"/>
    </source>
</evidence>
<comment type="caution">
    <text evidence="1">The sequence shown here is derived from an EMBL/GenBank/DDBJ whole genome shotgun (WGS) entry which is preliminary data.</text>
</comment>
<keyword evidence="2" id="KW-1185">Reference proteome</keyword>
<proteinExistence type="predicted"/>
<protein>
    <submittedName>
        <fullName evidence="1">Uncharacterized protein</fullName>
    </submittedName>
</protein>